<reference evidence="2" key="2">
    <citation type="submission" date="2023-06" db="EMBL/GenBank/DDBJ databases">
        <authorList>
            <consortium name="Lawrence Berkeley National Laboratory"/>
            <person name="Mondo S.J."/>
            <person name="Hensen N."/>
            <person name="Bonometti L."/>
            <person name="Westerberg I."/>
            <person name="Brannstrom I.O."/>
            <person name="Guillou S."/>
            <person name="Cros-Aarteil S."/>
            <person name="Calhoun S."/>
            <person name="Haridas S."/>
            <person name="Kuo A."/>
            <person name="Pangilinan J."/>
            <person name="Riley R."/>
            <person name="Labutti K."/>
            <person name="Andreopoulos B."/>
            <person name="Lipzen A."/>
            <person name="Chen C."/>
            <person name="Yanf M."/>
            <person name="Daum C."/>
            <person name="Ng V."/>
            <person name="Clum A."/>
            <person name="Steindorff A."/>
            <person name="Ohm R."/>
            <person name="Martin F."/>
            <person name="Silar P."/>
            <person name="Natvig D."/>
            <person name="Lalanne C."/>
            <person name="Gautier V."/>
            <person name="Ament-Velasquez S.L."/>
            <person name="Kruys A."/>
            <person name="Hutchinson M.I."/>
            <person name="Powell A.J."/>
            <person name="Barry K."/>
            <person name="Miller A.N."/>
            <person name="Grigoriev I.V."/>
            <person name="Debuchy R."/>
            <person name="Gladieux P."/>
            <person name="Thoren M.H."/>
            <person name="Johannesson H."/>
        </authorList>
    </citation>
    <scope>NUCLEOTIDE SEQUENCE</scope>
    <source>
        <strain evidence="2">PSN324</strain>
    </source>
</reference>
<reference evidence="2" key="1">
    <citation type="journal article" date="2023" name="Mol. Phylogenet. Evol.">
        <title>Genome-scale phylogeny and comparative genomics of the fungal order Sordariales.</title>
        <authorList>
            <person name="Hensen N."/>
            <person name="Bonometti L."/>
            <person name="Westerberg I."/>
            <person name="Brannstrom I.O."/>
            <person name="Guillou S."/>
            <person name="Cros-Aarteil S."/>
            <person name="Calhoun S."/>
            <person name="Haridas S."/>
            <person name="Kuo A."/>
            <person name="Mondo S."/>
            <person name="Pangilinan J."/>
            <person name="Riley R."/>
            <person name="LaButti K."/>
            <person name="Andreopoulos B."/>
            <person name="Lipzen A."/>
            <person name="Chen C."/>
            <person name="Yan M."/>
            <person name="Daum C."/>
            <person name="Ng V."/>
            <person name="Clum A."/>
            <person name="Steindorff A."/>
            <person name="Ohm R.A."/>
            <person name="Martin F."/>
            <person name="Silar P."/>
            <person name="Natvig D.O."/>
            <person name="Lalanne C."/>
            <person name="Gautier V."/>
            <person name="Ament-Velasquez S.L."/>
            <person name="Kruys A."/>
            <person name="Hutchinson M.I."/>
            <person name="Powell A.J."/>
            <person name="Barry K."/>
            <person name="Miller A.N."/>
            <person name="Grigoriev I.V."/>
            <person name="Debuchy R."/>
            <person name="Gladieux P."/>
            <person name="Hiltunen Thoren M."/>
            <person name="Johannesson H."/>
        </authorList>
    </citation>
    <scope>NUCLEOTIDE SEQUENCE</scope>
    <source>
        <strain evidence="2">PSN324</strain>
    </source>
</reference>
<comment type="caution">
    <text evidence="2">The sequence shown here is derived from an EMBL/GenBank/DDBJ whole genome shotgun (WGS) entry which is preliminary data.</text>
</comment>
<feature type="signal peptide" evidence="1">
    <location>
        <begin position="1"/>
        <end position="24"/>
    </location>
</feature>
<evidence type="ECO:0000256" key="1">
    <source>
        <dbReference type="SAM" id="SignalP"/>
    </source>
</evidence>
<dbReference type="EMBL" id="MU864958">
    <property type="protein sequence ID" value="KAK4463527.1"/>
    <property type="molecule type" value="Genomic_DNA"/>
</dbReference>
<accession>A0AAV9HRX2</accession>
<keyword evidence="3" id="KW-1185">Reference proteome</keyword>
<keyword evidence="1" id="KW-0732">Signal</keyword>
<organism evidence="2 3">
    <name type="scientific">Cladorrhinum samala</name>
    <dbReference type="NCBI Taxonomy" id="585594"/>
    <lineage>
        <taxon>Eukaryota</taxon>
        <taxon>Fungi</taxon>
        <taxon>Dikarya</taxon>
        <taxon>Ascomycota</taxon>
        <taxon>Pezizomycotina</taxon>
        <taxon>Sordariomycetes</taxon>
        <taxon>Sordariomycetidae</taxon>
        <taxon>Sordariales</taxon>
        <taxon>Podosporaceae</taxon>
        <taxon>Cladorrhinum</taxon>
    </lineage>
</organism>
<dbReference type="Proteomes" id="UP001321749">
    <property type="component" value="Unassembled WGS sequence"/>
</dbReference>
<sequence length="351" mass="35911">MRSSTKAAAAIIGVAAFLPSHVLAAVLRFPDVCSPTAVLEYFTCQAVAEDSECYDGLIKQANDWCIDYLSVEPVTTYATTVYDVAVETVAETVTVPAVTITDVATTSDLTSITTTAVTNTAWVTETTTSTRTFGVAPALPTMKKRIVASAVPALPALPAVSAGPSCVDLTKKNLLRHPASKLSSACGCLSVEPSTVTLSATTVAAETVTVTEPATATAGETTATALTTIFTSQLVAATTTVTSTTTTTATASVGVGLCASGYASGSYSGLSSRNAAFAGPTSALECCDACLKKPSCLRSQFYLGTCFHVTQINNSRSVPGSTSDQCPYGLEAMAFSSPATNGPYFKGPCAV</sequence>
<feature type="chain" id="PRO_5043417995" description="Apple domain-containing protein" evidence="1">
    <location>
        <begin position="25"/>
        <end position="351"/>
    </location>
</feature>
<evidence type="ECO:0000313" key="2">
    <source>
        <dbReference type="EMBL" id="KAK4463527.1"/>
    </source>
</evidence>
<protein>
    <recommendedName>
        <fullName evidence="4">Apple domain-containing protein</fullName>
    </recommendedName>
</protein>
<proteinExistence type="predicted"/>
<evidence type="ECO:0000313" key="3">
    <source>
        <dbReference type="Proteomes" id="UP001321749"/>
    </source>
</evidence>
<dbReference type="AlphaFoldDB" id="A0AAV9HRX2"/>
<gene>
    <name evidence="2" type="ORF">QBC42DRAFT_323989</name>
</gene>
<evidence type="ECO:0008006" key="4">
    <source>
        <dbReference type="Google" id="ProtNLM"/>
    </source>
</evidence>
<name>A0AAV9HRX2_9PEZI</name>